<dbReference type="PANTHER" id="PTHR43755">
    <property type="match status" value="1"/>
</dbReference>
<protein>
    <submittedName>
        <fullName evidence="2">FAD-dependent oxidoreductase</fullName>
    </submittedName>
</protein>
<evidence type="ECO:0000313" key="3">
    <source>
        <dbReference type="Proteomes" id="UP001147653"/>
    </source>
</evidence>
<comment type="caution">
    <text evidence="2">The sequence shown here is derived from an EMBL/GenBank/DDBJ whole genome shotgun (WGS) entry which is preliminary data.</text>
</comment>
<dbReference type="PRINTS" id="PR00469">
    <property type="entry name" value="PNDRDTASEII"/>
</dbReference>
<dbReference type="AlphaFoldDB" id="A0A9X3ND68"/>
<dbReference type="Gene3D" id="3.50.50.60">
    <property type="entry name" value="FAD/NAD(P)-binding domain"/>
    <property type="match status" value="2"/>
</dbReference>
<dbReference type="InterPro" id="IPR036188">
    <property type="entry name" value="FAD/NAD-bd_sf"/>
</dbReference>
<name>A0A9X3ND68_9ACTN</name>
<evidence type="ECO:0000313" key="2">
    <source>
        <dbReference type="EMBL" id="MDA0181886.1"/>
    </source>
</evidence>
<organism evidence="2 3">
    <name type="scientific">Solirubrobacter phytolaccae</name>
    <dbReference type="NCBI Taxonomy" id="1404360"/>
    <lineage>
        <taxon>Bacteria</taxon>
        <taxon>Bacillati</taxon>
        <taxon>Actinomycetota</taxon>
        <taxon>Thermoleophilia</taxon>
        <taxon>Solirubrobacterales</taxon>
        <taxon>Solirubrobacteraceae</taxon>
        <taxon>Solirubrobacter</taxon>
    </lineage>
</organism>
<accession>A0A9X3ND68</accession>
<reference evidence="2" key="1">
    <citation type="submission" date="2022-10" db="EMBL/GenBank/DDBJ databases">
        <title>The WGS of Solirubrobacter phytolaccae KCTC 29190.</title>
        <authorList>
            <person name="Jiang Z."/>
        </authorList>
    </citation>
    <scope>NUCLEOTIDE SEQUENCE</scope>
    <source>
        <strain evidence="2">KCTC 29190</strain>
    </source>
</reference>
<dbReference type="InterPro" id="IPR052541">
    <property type="entry name" value="SQRD"/>
</dbReference>
<dbReference type="PANTHER" id="PTHR43755:SF1">
    <property type="entry name" value="FAD-DEPENDENT PYRIDINE NUCLEOTIDE-DISULPHIDE OXIDOREDUCTASE"/>
    <property type="match status" value="1"/>
</dbReference>
<dbReference type="GO" id="GO:0016491">
    <property type="term" value="F:oxidoreductase activity"/>
    <property type="evidence" value="ECO:0007669"/>
    <property type="project" value="InterPro"/>
</dbReference>
<dbReference type="SUPFAM" id="SSF51905">
    <property type="entry name" value="FAD/NAD(P)-binding domain"/>
    <property type="match status" value="1"/>
</dbReference>
<dbReference type="InterPro" id="IPR023753">
    <property type="entry name" value="FAD/NAD-binding_dom"/>
</dbReference>
<sequence>MPTSVLIAGGGPAAVEAALALGRLAGDRVAVTLLAPEADLTYRPLSVLSPFAAGGATTYSLDRIAADVGFTHLRGRLASVDPVAHEVTTVAGSRLSYDALLIASGARPVEPFAAATAFTGSKTAQERLHGIVQDIEEGYLKRIAFVVPPGTTWPLPLYELALMLAERAFQMGVDAQIHLVTPEAGPLDLFGEDASTELSFLLAQAGIMLHAGVEAEIVAPGRVRAGETLLDVERIVSAPRLEGPKLPGLPADPAGFLPTDAHSRVLGAPDVYAAGDVTDYPVKQGGIACQQADAAAAEIAARAGAPVTPEPFTPVLRGMLLTERWARYMRSGEVAGRALWWPPAKIAGRELAGYVEGLDAADGRPAGTPVNVPLGTGTDAIEVLGRV</sequence>
<dbReference type="Pfam" id="PF07992">
    <property type="entry name" value="Pyr_redox_2"/>
    <property type="match status" value="1"/>
</dbReference>
<proteinExistence type="predicted"/>
<dbReference type="RefSeq" id="WP_270026241.1">
    <property type="nucleotide sequence ID" value="NZ_JAPDDP010000028.1"/>
</dbReference>
<keyword evidence="3" id="KW-1185">Reference proteome</keyword>
<dbReference type="Proteomes" id="UP001147653">
    <property type="component" value="Unassembled WGS sequence"/>
</dbReference>
<gene>
    <name evidence="2" type="ORF">OJ997_16405</name>
</gene>
<dbReference type="PRINTS" id="PR00368">
    <property type="entry name" value="FADPNR"/>
</dbReference>
<evidence type="ECO:0000259" key="1">
    <source>
        <dbReference type="Pfam" id="PF07992"/>
    </source>
</evidence>
<feature type="domain" description="FAD/NAD(P)-binding" evidence="1">
    <location>
        <begin position="4"/>
        <end position="284"/>
    </location>
</feature>
<dbReference type="EMBL" id="JAPDDP010000028">
    <property type="protein sequence ID" value="MDA0181886.1"/>
    <property type="molecule type" value="Genomic_DNA"/>
</dbReference>